<evidence type="ECO:0000313" key="3">
    <source>
        <dbReference type="Proteomes" id="UP000507470"/>
    </source>
</evidence>
<keyword evidence="1" id="KW-0812">Transmembrane</keyword>
<dbReference type="AlphaFoldDB" id="A0A6J8AFD3"/>
<evidence type="ECO:0000256" key="1">
    <source>
        <dbReference type="SAM" id="Phobius"/>
    </source>
</evidence>
<sequence>MFISVTSRDHNIHATTTNENRHGRSSCINKKSNERRGIYKQPPFFSRTIILMVLLLNDANQIKGAECLVNWKIITKAIVIGEETKLECYIRDTITCPGIPRWTGGPENQIITVGKSVFHPQKYGLTRSPGKYILTIQNIGKEDLNSRYSCHVRFSKYEALLKDKNPIYSLKFAEPKSLQEDLRMFANISAFPVNRNESQHVWLRYPVHNATNKKELQISKKFQEKVEDDGISLTVKNLSKTDISMTYELLYNNATFSADVTLSLKSNDDSGKSSFAQVELELLFIPAGVIVPFLLLILYVYRKHKKKKKIYNKSENEAPRRKYATVSFYDGL</sequence>
<organism evidence="2 3">
    <name type="scientific">Mytilus coruscus</name>
    <name type="common">Sea mussel</name>
    <dbReference type="NCBI Taxonomy" id="42192"/>
    <lineage>
        <taxon>Eukaryota</taxon>
        <taxon>Metazoa</taxon>
        <taxon>Spiralia</taxon>
        <taxon>Lophotrochozoa</taxon>
        <taxon>Mollusca</taxon>
        <taxon>Bivalvia</taxon>
        <taxon>Autobranchia</taxon>
        <taxon>Pteriomorphia</taxon>
        <taxon>Mytilida</taxon>
        <taxon>Mytiloidea</taxon>
        <taxon>Mytilidae</taxon>
        <taxon>Mytilinae</taxon>
        <taxon>Mytilus</taxon>
    </lineage>
</organism>
<keyword evidence="1" id="KW-0472">Membrane</keyword>
<feature type="transmembrane region" description="Helical" evidence="1">
    <location>
        <begin position="282"/>
        <end position="301"/>
    </location>
</feature>
<gene>
    <name evidence="2" type="ORF">MCOR_7035</name>
</gene>
<proteinExistence type="predicted"/>
<dbReference type="EMBL" id="CACVKT020001353">
    <property type="protein sequence ID" value="CAC5366948.1"/>
    <property type="molecule type" value="Genomic_DNA"/>
</dbReference>
<keyword evidence="1" id="KW-1133">Transmembrane helix</keyword>
<protein>
    <submittedName>
        <fullName evidence="2">Uncharacterized protein</fullName>
    </submittedName>
</protein>
<reference evidence="2 3" key="1">
    <citation type="submission" date="2020-06" db="EMBL/GenBank/DDBJ databases">
        <authorList>
            <person name="Li R."/>
            <person name="Bekaert M."/>
        </authorList>
    </citation>
    <scope>NUCLEOTIDE SEQUENCE [LARGE SCALE GENOMIC DNA]</scope>
    <source>
        <strain evidence="3">wild</strain>
    </source>
</reference>
<dbReference type="OrthoDB" id="10299146at2759"/>
<accession>A0A6J8AFD3</accession>
<dbReference type="Proteomes" id="UP000507470">
    <property type="component" value="Unassembled WGS sequence"/>
</dbReference>
<name>A0A6J8AFD3_MYTCO</name>
<evidence type="ECO:0000313" key="2">
    <source>
        <dbReference type="EMBL" id="CAC5366948.1"/>
    </source>
</evidence>
<keyword evidence="3" id="KW-1185">Reference proteome</keyword>